<evidence type="ECO:0000313" key="1">
    <source>
        <dbReference type="EMBL" id="KRL12394.1"/>
    </source>
</evidence>
<comment type="caution">
    <text evidence="1">The sequence shown here is derived from an EMBL/GenBank/DDBJ whole genome shotgun (WGS) entry which is preliminary data.</text>
</comment>
<name>A0A0R1N4Q3_9LACO</name>
<dbReference type="InterPro" id="IPR036361">
    <property type="entry name" value="SAP_dom_sf"/>
</dbReference>
<dbReference type="RefSeq" id="WP_057820777.1">
    <property type="nucleotide sequence ID" value="NZ_AZEC01000008.1"/>
</dbReference>
<dbReference type="OrthoDB" id="9778090at2"/>
<dbReference type="Pfam" id="PF18953">
    <property type="entry name" value="SAP_new25"/>
    <property type="match status" value="1"/>
</dbReference>
<reference evidence="1 2" key="1">
    <citation type="journal article" date="2015" name="Genome Announc.">
        <title>Expanding the biotechnology potential of lactobacilli through comparative genomics of 213 strains and associated genera.</title>
        <authorList>
            <person name="Sun Z."/>
            <person name="Harris H.M."/>
            <person name="McCann A."/>
            <person name="Guo C."/>
            <person name="Argimon S."/>
            <person name="Zhang W."/>
            <person name="Yang X."/>
            <person name="Jeffery I.B."/>
            <person name="Cooney J.C."/>
            <person name="Kagawa T.F."/>
            <person name="Liu W."/>
            <person name="Song Y."/>
            <person name="Salvetti E."/>
            <person name="Wrobel A."/>
            <person name="Rasinkangas P."/>
            <person name="Parkhill J."/>
            <person name="Rea M.C."/>
            <person name="O'Sullivan O."/>
            <person name="Ritari J."/>
            <person name="Douillard F.P."/>
            <person name="Paul Ross R."/>
            <person name="Yang R."/>
            <person name="Briner A.E."/>
            <person name="Felis G.E."/>
            <person name="de Vos W.M."/>
            <person name="Barrangou R."/>
            <person name="Klaenhammer T.R."/>
            <person name="Caufield P.W."/>
            <person name="Cui Y."/>
            <person name="Zhang H."/>
            <person name="O'Toole P.W."/>
        </authorList>
    </citation>
    <scope>NUCLEOTIDE SEQUENCE [LARGE SCALE GENOMIC DNA]</scope>
    <source>
        <strain evidence="1 2">DSM 12744</strain>
    </source>
</reference>
<evidence type="ECO:0000313" key="2">
    <source>
        <dbReference type="Proteomes" id="UP000051330"/>
    </source>
</evidence>
<gene>
    <name evidence="1" type="ORF">FD09_GL002976</name>
</gene>
<dbReference type="SUPFAM" id="SSF68906">
    <property type="entry name" value="SAP domain"/>
    <property type="match status" value="1"/>
</dbReference>
<dbReference type="EMBL" id="AZEC01000008">
    <property type="protein sequence ID" value="KRL12394.1"/>
    <property type="molecule type" value="Genomic_DNA"/>
</dbReference>
<evidence type="ECO:0008006" key="3">
    <source>
        <dbReference type="Google" id="ProtNLM"/>
    </source>
</evidence>
<protein>
    <recommendedName>
        <fullName evidence="3">SAP domain-containing protein</fullName>
    </recommendedName>
</protein>
<dbReference type="AlphaFoldDB" id="A0A0R1N4Q3"/>
<organism evidence="1 2">
    <name type="scientific">Schleiferilactobacillus perolens DSM 12744</name>
    <dbReference type="NCBI Taxonomy" id="1423792"/>
    <lineage>
        <taxon>Bacteria</taxon>
        <taxon>Bacillati</taxon>
        <taxon>Bacillota</taxon>
        <taxon>Bacilli</taxon>
        <taxon>Lactobacillales</taxon>
        <taxon>Lactobacillaceae</taxon>
        <taxon>Schleiferilactobacillus</taxon>
    </lineage>
</organism>
<dbReference type="Proteomes" id="UP000051330">
    <property type="component" value="Unassembled WGS sequence"/>
</dbReference>
<dbReference type="STRING" id="1423792.FD09_GL002976"/>
<dbReference type="PATRIC" id="fig|1423792.3.peg.3059"/>
<keyword evidence="2" id="KW-1185">Reference proteome</keyword>
<proteinExistence type="predicted"/>
<dbReference type="Gene3D" id="1.10.720.30">
    <property type="entry name" value="SAP domain"/>
    <property type="match status" value="1"/>
</dbReference>
<sequence length="207" mass="23692">MDLESFKTQYHYKTDLVALCRQYHLPTSGTKAVLTQRLLDYLSGRPVTQPAGPSAHHQPLASHTLSLETPIVGSGFAFNQAARQFFSHYFHVEHFSFTKPMAVFNRQVEAKKDQTATIGDLIRVYQETKDKPAAQRAFLANSPEERTDQWNNFVRDFFADPQTARFHDRLKVAAILWQQVKRSTAVKIYAPALLTQYGTLIAEYRRS</sequence>
<accession>A0A0R1N4Q3</accession>